<comment type="caution">
    <text evidence="1">The sequence shown here is derived from an EMBL/GenBank/DDBJ whole genome shotgun (WGS) entry which is preliminary data.</text>
</comment>
<accession>A0A6A5G6C2</accession>
<evidence type="ECO:0000313" key="1">
    <source>
        <dbReference type="EMBL" id="KAF1750251.1"/>
    </source>
</evidence>
<organism evidence="1 2">
    <name type="scientific">Caenorhabditis remanei</name>
    <name type="common">Caenorhabditis vulgaris</name>
    <dbReference type="NCBI Taxonomy" id="31234"/>
    <lineage>
        <taxon>Eukaryota</taxon>
        <taxon>Metazoa</taxon>
        <taxon>Ecdysozoa</taxon>
        <taxon>Nematoda</taxon>
        <taxon>Chromadorea</taxon>
        <taxon>Rhabditida</taxon>
        <taxon>Rhabditina</taxon>
        <taxon>Rhabditomorpha</taxon>
        <taxon>Rhabditoidea</taxon>
        <taxon>Rhabditidae</taxon>
        <taxon>Peloderinae</taxon>
        <taxon>Caenorhabditis</taxon>
    </lineage>
</organism>
<evidence type="ECO:0000313" key="2">
    <source>
        <dbReference type="Proteomes" id="UP000483820"/>
    </source>
</evidence>
<protein>
    <submittedName>
        <fullName evidence="1">Uncharacterized protein</fullName>
    </submittedName>
</protein>
<name>A0A6A5G6C2_CAERE</name>
<sequence length="238" mass="27136">MIILHVNRECLGEHVDCRLTHSVGKTLEESGARIIFSNRSESRGDGDNGGARDRELISGYFRRGFLEKWQEFLTENDDAGGVDVELLGDLGTSSTWPSAHIGILEEQIKRAVKKPEEVTRKNLKMVSEKTHPLLLNTGTQDYAYEFVVIEATDKNYEFFFDDFGHHNHCVYNRGDYGFDTVIGRILLNSTDRDFTVAEKIFRRGKQAEKLNEMIQSEMSKIYAAKTLPLIVDTLKKKI</sequence>
<dbReference type="EMBL" id="WUAV01000005">
    <property type="protein sequence ID" value="KAF1750251.1"/>
    <property type="molecule type" value="Genomic_DNA"/>
</dbReference>
<dbReference type="AlphaFoldDB" id="A0A6A5G6C2"/>
<dbReference type="KEGG" id="crq:GCK72_016798"/>
<dbReference type="CTD" id="78776406"/>
<dbReference type="GeneID" id="78776406"/>
<dbReference type="RefSeq" id="XP_053580610.1">
    <property type="nucleotide sequence ID" value="XM_053731697.1"/>
</dbReference>
<reference evidence="1 2" key="1">
    <citation type="submission" date="2019-12" db="EMBL/GenBank/DDBJ databases">
        <title>Chromosome-level assembly of the Caenorhabditis remanei genome.</title>
        <authorList>
            <person name="Teterina A.A."/>
            <person name="Willis J.H."/>
            <person name="Phillips P.C."/>
        </authorList>
    </citation>
    <scope>NUCLEOTIDE SEQUENCE [LARGE SCALE GENOMIC DNA]</scope>
    <source>
        <strain evidence="1 2">PX506</strain>
        <tissue evidence="1">Whole organism</tissue>
    </source>
</reference>
<dbReference type="Proteomes" id="UP000483820">
    <property type="component" value="Chromosome V"/>
</dbReference>
<gene>
    <name evidence="1" type="ORF">GCK72_016798</name>
</gene>
<proteinExistence type="predicted"/>